<dbReference type="Pfam" id="PF02101">
    <property type="entry name" value="Ocular_alb"/>
    <property type="match status" value="1"/>
</dbReference>
<dbReference type="GO" id="GO:0032438">
    <property type="term" value="P:melanosome organization"/>
    <property type="evidence" value="ECO:0007669"/>
    <property type="project" value="TreeGrafter"/>
</dbReference>
<dbReference type="PANTHER" id="PTHR15177">
    <property type="entry name" value="G-PROTEIN COUPLED RECEPTOR 143"/>
    <property type="match status" value="1"/>
</dbReference>
<feature type="transmembrane region" description="Helical" evidence="5">
    <location>
        <begin position="202"/>
        <end position="224"/>
    </location>
</feature>
<dbReference type="GO" id="GO:0007166">
    <property type="term" value="P:cell surface receptor signaling pathway"/>
    <property type="evidence" value="ECO:0007669"/>
    <property type="project" value="InterPro"/>
</dbReference>
<evidence type="ECO:0000256" key="1">
    <source>
        <dbReference type="ARBA" id="ARBA00004141"/>
    </source>
</evidence>
<dbReference type="PANTHER" id="PTHR15177:SF2">
    <property type="entry name" value="G-PROTEIN COUPLED RECEPTOR 143"/>
    <property type="match status" value="1"/>
</dbReference>
<dbReference type="GO" id="GO:0050848">
    <property type="term" value="P:regulation of calcium-mediated signaling"/>
    <property type="evidence" value="ECO:0007669"/>
    <property type="project" value="TreeGrafter"/>
</dbReference>
<proteinExistence type="predicted"/>
<reference evidence="7" key="1">
    <citation type="journal article" date="2021" name="Genome Biol. Evol.">
        <title>A High-Quality Reference Genome for a Parasitic Bivalve with Doubly Uniparental Inheritance (Bivalvia: Unionida).</title>
        <authorList>
            <person name="Smith C.H."/>
        </authorList>
    </citation>
    <scope>NUCLEOTIDE SEQUENCE</scope>
    <source>
        <strain evidence="7">CHS0354</strain>
    </source>
</reference>
<evidence type="ECO:0000256" key="2">
    <source>
        <dbReference type="ARBA" id="ARBA00022692"/>
    </source>
</evidence>
<dbReference type="GO" id="GO:0072544">
    <property type="term" value="F:L-DOPA binding"/>
    <property type="evidence" value="ECO:0007669"/>
    <property type="project" value="InterPro"/>
</dbReference>
<keyword evidence="2 5" id="KW-0812">Transmembrane</keyword>
<keyword evidence="8" id="KW-1185">Reference proteome</keyword>
<evidence type="ECO:0000256" key="5">
    <source>
        <dbReference type="SAM" id="Phobius"/>
    </source>
</evidence>
<dbReference type="InterPro" id="IPR001414">
    <property type="entry name" value="GPR143"/>
</dbReference>
<dbReference type="GO" id="GO:0005886">
    <property type="term" value="C:plasma membrane"/>
    <property type="evidence" value="ECO:0007669"/>
    <property type="project" value="TreeGrafter"/>
</dbReference>
<dbReference type="GO" id="GO:0035240">
    <property type="term" value="F:dopamine binding"/>
    <property type="evidence" value="ECO:0007669"/>
    <property type="project" value="InterPro"/>
</dbReference>
<dbReference type="GO" id="GO:0072545">
    <property type="term" value="F:L-tyrosine binding"/>
    <property type="evidence" value="ECO:0007669"/>
    <property type="project" value="InterPro"/>
</dbReference>
<feature type="transmembrane region" description="Helical" evidence="5">
    <location>
        <begin position="168"/>
        <end position="186"/>
    </location>
</feature>
<evidence type="ECO:0000256" key="3">
    <source>
        <dbReference type="ARBA" id="ARBA00022989"/>
    </source>
</evidence>
<evidence type="ECO:0000259" key="6">
    <source>
        <dbReference type="PROSITE" id="PS50261"/>
    </source>
</evidence>
<feature type="transmembrane region" description="Helical" evidence="5">
    <location>
        <begin position="35"/>
        <end position="57"/>
    </location>
</feature>
<sequence>MASPGCLAVCCLSNGTKNYTTGVASHETLLIQKEIVTIISLVFALFGCLGVFLIWCMKQYSSRKHGLTRRNRPSVFSGPILNHIITCLLMADALGNLGIVVRSCVWLAGVIPDPGSKNKDTVSHVLCIAFGVFVQYFLLASTSWHLVYGIEVFLVASGKQSGKWFQHFLGWLMPAGICSLGAWVVYQPNLESCGAQKQLDKAMLYFVMLSPVVLVIVFNIVLFCKTVKSVRRALIHQFGRFSRTERQIVDSVKWKFVLIVGSFTAW</sequence>
<organism evidence="7 8">
    <name type="scientific">Potamilus streckersoni</name>
    <dbReference type="NCBI Taxonomy" id="2493646"/>
    <lineage>
        <taxon>Eukaryota</taxon>
        <taxon>Metazoa</taxon>
        <taxon>Spiralia</taxon>
        <taxon>Lophotrochozoa</taxon>
        <taxon>Mollusca</taxon>
        <taxon>Bivalvia</taxon>
        <taxon>Autobranchia</taxon>
        <taxon>Heteroconchia</taxon>
        <taxon>Palaeoheterodonta</taxon>
        <taxon>Unionida</taxon>
        <taxon>Unionoidea</taxon>
        <taxon>Unionidae</taxon>
        <taxon>Ambleminae</taxon>
        <taxon>Lampsilini</taxon>
        <taxon>Potamilus</taxon>
    </lineage>
</organism>
<evidence type="ECO:0000313" key="7">
    <source>
        <dbReference type="EMBL" id="KAK3606551.1"/>
    </source>
</evidence>
<feature type="transmembrane region" description="Helical" evidence="5">
    <location>
        <begin position="78"/>
        <end position="101"/>
    </location>
</feature>
<dbReference type="PROSITE" id="PS50261">
    <property type="entry name" value="G_PROTEIN_RECEP_F2_4"/>
    <property type="match status" value="1"/>
</dbReference>
<comment type="caution">
    <text evidence="7">The sequence shown here is derived from an EMBL/GenBank/DDBJ whole genome shotgun (WGS) entry which is preliminary data.</text>
</comment>
<dbReference type="Gene3D" id="1.20.1070.10">
    <property type="entry name" value="Rhodopsin 7-helix transmembrane proteins"/>
    <property type="match status" value="1"/>
</dbReference>
<dbReference type="GO" id="GO:0035643">
    <property type="term" value="F:L-DOPA receptor activity"/>
    <property type="evidence" value="ECO:0007669"/>
    <property type="project" value="TreeGrafter"/>
</dbReference>
<evidence type="ECO:0000313" key="8">
    <source>
        <dbReference type="Proteomes" id="UP001195483"/>
    </source>
</evidence>
<feature type="transmembrane region" description="Helical" evidence="5">
    <location>
        <begin position="121"/>
        <end position="147"/>
    </location>
</feature>
<feature type="domain" description="G-protein coupled receptors family 2 profile 2" evidence="6">
    <location>
        <begin position="33"/>
        <end position="266"/>
    </location>
</feature>
<dbReference type="AlphaFoldDB" id="A0AAE0TAB9"/>
<dbReference type="Proteomes" id="UP001195483">
    <property type="component" value="Unassembled WGS sequence"/>
</dbReference>
<evidence type="ECO:0000256" key="4">
    <source>
        <dbReference type="ARBA" id="ARBA00023136"/>
    </source>
</evidence>
<gene>
    <name evidence="7" type="ORF">CHS0354_041511</name>
</gene>
<comment type="subcellular location">
    <subcellularLocation>
        <location evidence="1">Membrane</location>
        <topology evidence="1">Multi-pass membrane protein</topology>
    </subcellularLocation>
</comment>
<accession>A0AAE0TAB9</accession>
<keyword evidence="3 5" id="KW-1133">Transmembrane helix</keyword>
<keyword evidence="4 5" id="KW-0472">Membrane</keyword>
<reference evidence="7" key="3">
    <citation type="submission" date="2023-05" db="EMBL/GenBank/DDBJ databases">
        <authorList>
            <person name="Smith C.H."/>
        </authorList>
    </citation>
    <scope>NUCLEOTIDE SEQUENCE</scope>
    <source>
        <strain evidence="7">CHS0354</strain>
        <tissue evidence="7">Mantle</tissue>
    </source>
</reference>
<protein>
    <recommendedName>
        <fullName evidence="6">G-protein coupled receptors family 2 profile 2 domain-containing protein</fullName>
    </recommendedName>
</protein>
<reference evidence="7" key="2">
    <citation type="journal article" date="2021" name="Genome Biol. Evol.">
        <title>Developing a high-quality reference genome for a parasitic bivalve with doubly uniparental inheritance (Bivalvia: Unionida).</title>
        <authorList>
            <person name="Smith C.H."/>
        </authorList>
    </citation>
    <scope>NUCLEOTIDE SEQUENCE</scope>
    <source>
        <strain evidence="7">CHS0354</strain>
        <tissue evidence="7">Mantle</tissue>
    </source>
</reference>
<dbReference type="InterPro" id="IPR017981">
    <property type="entry name" value="GPCR_2-like_7TM"/>
</dbReference>
<dbReference type="EMBL" id="JAEAOA010002346">
    <property type="protein sequence ID" value="KAK3606551.1"/>
    <property type="molecule type" value="Genomic_DNA"/>
</dbReference>
<name>A0AAE0TAB9_9BIVA</name>